<dbReference type="EMBL" id="OCPC01000006">
    <property type="protein sequence ID" value="SOE18715.1"/>
    <property type="molecule type" value="Genomic_DNA"/>
</dbReference>
<feature type="domain" description="LpxI C-terminal" evidence="1">
    <location>
        <begin position="148"/>
        <end position="283"/>
    </location>
</feature>
<dbReference type="AlphaFoldDB" id="A0A286IF03"/>
<dbReference type="PANTHER" id="PTHR39962:SF1">
    <property type="entry name" value="LPXI FAMILY PROTEIN"/>
    <property type="match status" value="1"/>
</dbReference>
<organism evidence="3 4">
    <name type="scientific">Hoeflea halophila</name>
    <dbReference type="NCBI Taxonomy" id="714899"/>
    <lineage>
        <taxon>Bacteria</taxon>
        <taxon>Pseudomonadati</taxon>
        <taxon>Pseudomonadota</taxon>
        <taxon>Alphaproteobacteria</taxon>
        <taxon>Hyphomicrobiales</taxon>
        <taxon>Rhizobiaceae</taxon>
        <taxon>Hoeflea</taxon>
    </lineage>
</organism>
<sequence length="294" mass="30481">MGAASGTPDISGRLSILAGKGQFPLLVARAARDLGHDPYIFRIKGEADQDWSGFDTVEISLADLSRFSATTRREGIGSVVLAGGIGRRPEISELRPTWRSLIAFPAALRVLASAGDDKLLRFVIKILENEGVAVLGAQQVAPELLGQSGPLGRVGPGKADLKDIRAASAAALALGRLDVGQGAVSVGGRVVALEGLEGTDAMLERVAELRASGRLTSRHGGVLVKLCKPGQDLRADLPSIGAQTVIKAEAAGLAGIALEAGRALVLEREQVIAGADRLGLFVIGIDPKEQEVSP</sequence>
<dbReference type="OrthoDB" id="9789836at2"/>
<dbReference type="RefSeq" id="WP_097109185.1">
    <property type="nucleotide sequence ID" value="NZ_OCPC01000006.1"/>
</dbReference>
<dbReference type="Gene3D" id="3.40.50.20">
    <property type="match status" value="1"/>
</dbReference>
<proteinExistence type="predicted"/>
<evidence type="ECO:0000259" key="1">
    <source>
        <dbReference type="Pfam" id="PF06230"/>
    </source>
</evidence>
<evidence type="ECO:0000259" key="2">
    <source>
        <dbReference type="Pfam" id="PF17930"/>
    </source>
</evidence>
<gene>
    <name evidence="3" type="ORF">SAMN05877838_3651</name>
</gene>
<dbReference type="Proteomes" id="UP000219465">
    <property type="component" value="Unassembled WGS sequence"/>
</dbReference>
<dbReference type="PANTHER" id="PTHR39962">
    <property type="entry name" value="BLL4848 PROTEIN"/>
    <property type="match status" value="1"/>
</dbReference>
<keyword evidence="4" id="KW-1185">Reference proteome</keyword>
<dbReference type="InterPro" id="IPR010415">
    <property type="entry name" value="LpxI_C"/>
</dbReference>
<reference evidence="4" key="1">
    <citation type="submission" date="2017-08" db="EMBL/GenBank/DDBJ databases">
        <authorList>
            <person name="Varghese N."/>
            <person name="Submissions S."/>
        </authorList>
    </citation>
    <scope>NUCLEOTIDE SEQUENCE [LARGE SCALE GENOMIC DNA]</scope>
    <source>
        <strain evidence="4">KCTC 23107</strain>
    </source>
</reference>
<accession>A0A286IF03</accession>
<dbReference type="InterPro" id="IPR053174">
    <property type="entry name" value="LpxI"/>
</dbReference>
<dbReference type="Gene3D" id="3.40.140.80">
    <property type="match status" value="1"/>
</dbReference>
<dbReference type="Pfam" id="PF06230">
    <property type="entry name" value="LpxI_C"/>
    <property type="match status" value="1"/>
</dbReference>
<evidence type="ECO:0000313" key="3">
    <source>
        <dbReference type="EMBL" id="SOE18715.1"/>
    </source>
</evidence>
<evidence type="ECO:0000313" key="4">
    <source>
        <dbReference type="Proteomes" id="UP000219465"/>
    </source>
</evidence>
<protein>
    <submittedName>
        <fullName evidence="3">Uncharacterized protein</fullName>
    </submittedName>
</protein>
<dbReference type="InterPro" id="IPR041255">
    <property type="entry name" value="LpxI_N"/>
</dbReference>
<name>A0A286IF03_9HYPH</name>
<feature type="domain" description="LpxI N-terminal" evidence="2">
    <location>
        <begin position="13"/>
        <end position="144"/>
    </location>
</feature>
<dbReference type="InterPro" id="IPR043167">
    <property type="entry name" value="LpxI_C_sf"/>
</dbReference>
<dbReference type="Pfam" id="PF17930">
    <property type="entry name" value="LpxI_N"/>
    <property type="match status" value="1"/>
</dbReference>